<dbReference type="EMBL" id="JYJH01000034">
    <property type="protein sequence ID" value="KJK35132.1"/>
    <property type="molecule type" value="Genomic_DNA"/>
</dbReference>
<reference evidence="2" key="1">
    <citation type="submission" date="2015-02" db="EMBL/GenBank/DDBJ databases">
        <authorList>
            <person name="Ju K.-S."/>
            <person name="Doroghazi J.R."/>
            <person name="Metcalf W."/>
        </authorList>
    </citation>
    <scope>NUCLEOTIDE SEQUENCE [LARGE SCALE GENOMIC DNA]</scope>
    <source>
        <strain evidence="2">NRRL B-16380</strain>
    </source>
</reference>
<sequence length="88" mass="9591">MPVAPTADHLLDTPLPQLLAELDAELRLLPIDDETICGVTEVRDGQLTLELSSLWPAPLRELMARSMLGEALRVPLPALPEPFALTVL</sequence>
<proteinExistence type="predicted"/>
<evidence type="ECO:0000313" key="1">
    <source>
        <dbReference type="EMBL" id="KJK35132.1"/>
    </source>
</evidence>
<evidence type="ECO:0000313" key="2">
    <source>
        <dbReference type="Proteomes" id="UP000034786"/>
    </source>
</evidence>
<gene>
    <name evidence="1" type="ORF">UK15_32985</name>
</gene>
<organism evidence="1 2">
    <name type="scientific">Streptomyces variegatus</name>
    <dbReference type="NCBI Taxonomy" id="284040"/>
    <lineage>
        <taxon>Bacteria</taxon>
        <taxon>Bacillati</taxon>
        <taxon>Actinomycetota</taxon>
        <taxon>Actinomycetes</taxon>
        <taxon>Kitasatosporales</taxon>
        <taxon>Streptomycetaceae</taxon>
        <taxon>Streptomyces</taxon>
    </lineage>
</organism>
<keyword evidence="2" id="KW-1185">Reference proteome</keyword>
<dbReference type="PATRIC" id="fig|284040.3.peg.5427"/>
<protein>
    <submittedName>
        <fullName evidence="1">Uncharacterized protein</fullName>
    </submittedName>
</protein>
<comment type="caution">
    <text evidence="1">The sequence shown here is derived from an EMBL/GenBank/DDBJ whole genome shotgun (WGS) entry which is preliminary data.</text>
</comment>
<name>A0A0M2GJ81_9ACTN</name>
<accession>A0A0M2GJ81</accession>
<dbReference type="RefSeq" id="WP_031143314.1">
    <property type="nucleotide sequence ID" value="NZ_JYJH01000034.1"/>
</dbReference>
<dbReference type="AlphaFoldDB" id="A0A0M2GJ81"/>
<dbReference type="Proteomes" id="UP000034786">
    <property type="component" value="Unassembled WGS sequence"/>
</dbReference>